<gene>
    <name evidence="2" type="ORF">CDD82_3686</name>
</gene>
<reference evidence="2 3" key="1">
    <citation type="submission" date="2017-06" db="EMBL/GenBank/DDBJ databases">
        <title>Ant-infecting Ophiocordyceps genomes reveal a high diversity of potential behavioral manipulation genes and a possible major role for enterotoxins.</title>
        <authorList>
            <person name="De Bekker C."/>
            <person name="Evans H.C."/>
            <person name="Brachmann A."/>
            <person name="Hughes D.P."/>
        </authorList>
    </citation>
    <scope>NUCLEOTIDE SEQUENCE [LARGE SCALE GENOMIC DNA]</scope>
    <source>
        <strain evidence="2 3">1348a</strain>
    </source>
</reference>
<evidence type="ECO:0000313" key="3">
    <source>
        <dbReference type="Proteomes" id="UP000224854"/>
    </source>
</evidence>
<protein>
    <recommendedName>
        <fullName evidence="4">NmrA-like domain-containing protein</fullName>
    </recommendedName>
</protein>
<name>A0A2C5YG56_9HYPO</name>
<comment type="caution">
    <text evidence="2">The sequence shown here is derived from an EMBL/GenBank/DDBJ whole genome shotgun (WGS) entry which is preliminary data.</text>
</comment>
<organism evidence="2 3">
    <name type="scientific">Ophiocordyceps australis</name>
    <dbReference type="NCBI Taxonomy" id="1399860"/>
    <lineage>
        <taxon>Eukaryota</taxon>
        <taxon>Fungi</taxon>
        <taxon>Dikarya</taxon>
        <taxon>Ascomycota</taxon>
        <taxon>Pezizomycotina</taxon>
        <taxon>Sordariomycetes</taxon>
        <taxon>Hypocreomycetidae</taxon>
        <taxon>Hypocreales</taxon>
        <taxon>Ophiocordycipitaceae</taxon>
        <taxon>Ophiocordyceps</taxon>
    </lineage>
</organism>
<dbReference type="EMBL" id="NJEU01000287">
    <property type="protein sequence ID" value="PHH77058.1"/>
    <property type="molecule type" value="Genomic_DNA"/>
</dbReference>
<feature type="chain" id="PRO_5012360968" description="NmrA-like domain-containing protein" evidence="1">
    <location>
        <begin position="23"/>
        <end position="178"/>
    </location>
</feature>
<evidence type="ECO:0008006" key="4">
    <source>
        <dbReference type="Google" id="ProtNLM"/>
    </source>
</evidence>
<sequence>MKMVGGCLELLALLGFARHVVAAPNVIEYIQDMHIGQGVNTFTGELKQQNAVEVKWTPENLANIKLECNSKRISTYEDLAKTLDLPVAAAFGDGSFAASAKNRFIEEAKVMALEAIEAWRGDLMGVQLEETFITYVITCRNENGPGLPFSTELNWDPSVENPAEAYGDRFIRGVHAQS</sequence>
<keyword evidence="3" id="KW-1185">Reference proteome</keyword>
<feature type="signal peptide" evidence="1">
    <location>
        <begin position="1"/>
        <end position="22"/>
    </location>
</feature>
<evidence type="ECO:0000256" key="1">
    <source>
        <dbReference type="SAM" id="SignalP"/>
    </source>
</evidence>
<accession>A0A2C5YG56</accession>
<dbReference type="AlphaFoldDB" id="A0A2C5YG56"/>
<proteinExistence type="predicted"/>
<dbReference type="Proteomes" id="UP000224854">
    <property type="component" value="Unassembled WGS sequence"/>
</dbReference>
<keyword evidence="1" id="KW-0732">Signal</keyword>
<evidence type="ECO:0000313" key="2">
    <source>
        <dbReference type="EMBL" id="PHH77058.1"/>
    </source>
</evidence>